<dbReference type="AlphaFoldDB" id="A0A2M3ZU65"/>
<name>A0A2M3ZU65_9DIPT</name>
<evidence type="ECO:0000313" key="1">
    <source>
        <dbReference type="EMBL" id="MBW31928.1"/>
    </source>
</evidence>
<sequence>MEAALFSFLCYHSCHSAYQVVPTGGVEKGIDKGENRQTIIHRKKLGRWGTMYGVQNKTTCMFVEDSGGERQIIIIFKKKKNITKILPLQYHGTCTANTVREDNERQRMRVVFGQK</sequence>
<reference evidence="1" key="1">
    <citation type="submission" date="2018-01" db="EMBL/GenBank/DDBJ databases">
        <title>An insight into the sialome of Amazonian anophelines.</title>
        <authorList>
            <person name="Ribeiro J.M."/>
            <person name="Scarpassa V."/>
            <person name="Calvo E."/>
        </authorList>
    </citation>
    <scope>NUCLEOTIDE SEQUENCE</scope>
    <source>
        <tissue evidence="1">Salivary glands</tissue>
    </source>
</reference>
<proteinExistence type="predicted"/>
<accession>A0A2M3ZU65</accession>
<organism evidence="1">
    <name type="scientific">Anopheles braziliensis</name>
    <dbReference type="NCBI Taxonomy" id="58242"/>
    <lineage>
        <taxon>Eukaryota</taxon>
        <taxon>Metazoa</taxon>
        <taxon>Ecdysozoa</taxon>
        <taxon>Arthropoda</taxon>
        <taxon>Hexapoda</taxon>
        <taxon>Insecta</taxon>
        <taxon>Pterygota</taxon>
        <taxon>Neoptera</taxon>
        <taxon>Endopterygota</taxon>
        <taxon>Diptera</taxon>
        <taxon>Nematocera</taxon>
        <taxon>Culicoidea</taxon>
        <taxon>Culicidae</taxon>
        <taxon>Anophelinae</taxon>
        <taxon>Anopheles</taxon>
    </lineage>
</organism>
<dbReference type="EMBL" id="GGFM01011177">
    <property type="protein sequence ID" value="MBW31928.1"/>
    <property type="molecule type" value="Transcribed_RNA"/>
</dbReference>
<protein>
    <submittedName>
        <fullName evidence="1">Putative secreted peptide</fullName>
    </submittedName>
</protein>